<dbReference type="Gene3D" id="3.40.190.10">
    <property type="entry name" value="Periplasmic binding protein-like II"/>
    <property type="match status" value="2"/>
</dbReference>
<accession>A0A6B3SUA0</accession>
<feature type="chain" id="PRO_5025549467" evidence="1">
    <location>
        <begin position="27"/>
        <end position="268"/>
    </location>
</feature>
<keyword evidence="3" id="KW-1185">Reference proteome</keyword>
<dbReference type="PANTHER" id="PTHR35936">
    <property type="entry name" value="MEMBRANE-BOUND LYTIC MUREIN TRANSGLYCOSYLASE F"/>
    <property type="match status" value="1"/>
</dbReference>
<feature type="signal peptide" evidence="1">
    <location>
        <begin position="1"/>
        <end position="26"/>
    </location>
</feature>
<gene>
    <name evidence="2" type="ORF">G3574_17830</name>
</gene>
<dbReference type="SUPFAM" id="SSF53850">
    <property type="entry name" value="Periplasmic binding protein-like II"/>
    <property type="match status" value="1"/>
</dbReference>
<dbReference type="Proteomes" id="UP000482155">
    <property type="component" value="Unassembled WGS sequence"/>
</dbReference>
<proteinExistence type="predicted"/>
<dbReference type="PROSITE" id="PS51257">
    <property type="entry name" value="PROKAR_LIPOPROTEIN"/>
    <property type="match status" value="1"/>
</dbReference>
<sequence length="268" mass="28346">MSSRRFRITALVLTGLLAAAASACGAAEALEQARQRGRLLVAIDAAVPEYKAGTKFRTPEAIDQALAGELAKGMGLPLTTLESGHGRRKVLPRPDLVLTTLSATGGVPAGHVAIPTGYAAAPMAIMRSDTTIRSWEALKGRKVCVTEGGNHAGTLAARYGAVEMPQRAPADSLIALRTGACDAAVHDDALLEELLKMPEWKKFSARLRGGPSGMLAFVVPAGETRTIAALKKAVNDWSARRVQQSLLNKAARSIAFEVYLDQDVPDCH</sequence>
<keyword evidence="1" id="KW-0732">Signal</keyword>
<name>A0A6B3SUA0_9BURK</name>
<evidence type="ECO:0000313" key="2">
    <source>
        <dbReference type="EMBL" id="NEX62945.1"/>
    </source>
</evidence>
<evidence type="ECO:0000313" key="3">
    <source>
        <dbReference type="Proteomes" id="UP000482155"/>
    </source>
</evidence>
<dbReference type="RefSeq" id="WP_163966150.1">
    <property type="nucleotide sequence ID" value="NZ_JAAIVB010000063.1"/>
</dbReference>
<reference evidence="2 3" key="1">
    <citation type="submission" date="2020-02" db="EMBL/GenBank/DDBJ databases">
        <authorList>
            <person name="Kim M.K."/>
        </authorList>
    </citation>
    <scope>NUCLEOTIDE SEQUENCE [LARGE SCALE GENOMIC DNA]</scope>
    <source>
        <strain evidence="2 3">17J57-3</strain>
    </source>
</reference>
<evidence type="ECO:0000256" key="1">
    <source>
        <dbReference type="SAM" id="SignalP"/>
    </source>
</evidence>
<organism evidence="2 3">
    <name type="scientific">Noviherbaspirillum galbum</name>
    <dbReference type="NCBI Taxonomy" id="2709383"/>
    <lineage>
        <taxon>Bacteria</taxon>
        <taxon>Pseudomonadati</taxon>
        <taxon>Pseudomonadota</taxon>
        <taxon>Betaproteobacteria</taxon>
        <taxon>Burkholderiales</taxon>
        <taxon>Oxalobacteraceae</taxon>
        <taxon>Noviherbaspirillum</taxon>
    </lineage>
</organism>
<dbReference type="PANTHER" id="PTHR35936:SF17">
    <property type="entry name" value="ARGININE-BINDING EXTRACELLULAR PROTEIN ARTP"/>
    <property type="match status" value="1"/>
</dbReference>
<dbReference type="EMBL" id="JAAIVB010000063">
    <property type="protein sequence ID" value="NEX62945.1"/>
    <property type="molecule type" value="Genomic_DNA"/>
</dbReference>
<comment type="caution">
    <text evidence="2">The sequence shown here is derived from an EMBL/GenBank/DDBJ whole genome shotgun (WGS) entry which is preliminary data.</text>
</comment>
<protein>
    <submittedName>
        <fullName evidence="2">Transporter substrate-binding domain-containing protein</fullName>
    </submittedName>
</protein>
<dbReference type="AlphaFoldDB" id="A0A6B3SUA0"/>